<keyword evidence="2 4" id="KW-0694">RNA-binding</keyword>
<feature type="region of interest" description="Disordered" evidence="5">
    <location>
        <begin position="439"/>
        <end position="494"/>
    </location>
</feature>
<keyword evidence="3" id="KW-0539">Nucleus</keyword>
<gene>
    <name evidence="7" type="ORF">HETSPECPRED_008243</name>
</gene>
<dbReference type="InterPro" id="IPR035979">
    <property type="entry name" value="RBD_domain_sf"/>
</dbReference>
<comment type="caution">
    <text evidence="7">The sequence shown here is derived from an EMBL/GenBank/DDBJ whole genome shotgun (WGS) entry which is preliminary data.</text>
</comment>
<dbReference type="AlphaFoldDB" id="A0A8H3IY60"/>
<dbReference type="SMART" id="SM00360">
    <property type="entry name" value="RRM"/>
    <property type="match status" value="1"/>
</dbReference>
<evidence type="ECO:0000256" key="1">
    <source>
        <dbReference type="ARBA" id="ARBA00004604"/>
    </source>
</evidence>
<feature type="compositionally biased region" description="Basic and acidic residues" evidence="5">
    <location>
        <begin position="319"/>
        <end position="344"/>
    </location>
</feature>
<dbReference type="PANTHER" id="PTHR46754">
    <property type="entry name" value="MKI67 FHA DOMAIN-INTERACTING NUCLEOLAR PHOSPHOPROTEIN"/>
    <property type="match status" value="1"/>
</dbReference>
<feature type="compositionally biased region" description="Basic and acidic residues" evidence="5">
    <location>
        <begin position="129"/>
        <end position="154"/>
    </location>
</feature>
<sequence>MAPPKVKKALNKPPADATRSHDAYPGEHLGRKRAADFFQGDESDPEAKLKGSGETKAKAPKTANASDKTKPSKVDGHPVETEKAHPGGDKVEVEPRKRGRPRKNKESLVEQDVPPKPADPAKRRRGKPKIGEDKKSEEGDHEISHTQGDEDGKIEATTASKSKREGKGQAKNVSSAKTKKPEAKAAKPKKGVSRGKDAAIKGADDTSEQKRAKKSAQSRSPTKGEIDEADQPITETPEKAADATSKKDKKAEISAEKGKSEDGDITVPTDLAMDESVFDSLLSTDKGKQSVDEGPLPSGKSSSAKASKKAAKSQTKDGTTSKDDAKSSNKGEEIGKLADNDKGPAPKSKKRKTPPIHDVDAVKTDVLDPLTELASAKKRQKKSKSASSALGAAGDSLGSLLSSVKKNAKAAIDFAGSVAGGGQTSIMGDVEGVAEGVLEEKKSDKKGGRGLKGEIPSEESLLKGLESSDDEKDPDEDEGFDQGQLPPPLPASTFDKINAISQPATGSKVEEGVVYVGRIPHGFYEHEMRAYFSQFGNINRLRLSRNKTTGASRHYAFIEFVSNEVAKIVEETMNNYLLFGHILKVKSVDPNRLHPNIWKGANRRFKKVPWPQMEGRKLAMPMSREQWEKRVEGEQKRRKDKADKMKEIGYEFDAPLKGVDQVPVREIRKAIEDDEPVVEQEKTLVTEPGEEGSSMMITETVVTKKVRKPSAKAKEIINNKEAVAGASKKGKRKVEDVVEKAKENTDVAEPVSKKAKKVKAKAGQAVDEVTDKALDAEESAVGQAIKAGEETAEKAKASLEKAAPISKKAKKKAEESVEKATTTALDVVAPAIKKSKKSAEEAGDLAKDSTTQIAKKGKEAAGKASEATIAATGTTKKGKKAKA</sequence>
<feature type="compositionally biased region" description="Basic and acidic residues" evidence="5">
    <location>
        <begin position="236"/>
        <end position="262"/>
    </location>
</feature>
<evidence type="ECO:0000256" key="2">
    <source>
        <dbReference type="ARBA" id="ARBA00022884"/>
    </source>
</evidence>
<feature type="compositionally biased region" description="Basic and acidic residues" evidence="5">
    <location>
        <begin position="625"/>
        <end position="644"/>
    </location>
</feature>
<evidence type="ECO:0000313" key="7">
    <source>
        <dbReference type="EMBL" id="CAF9932004.1"/>
    </source>
</evidence>
<accession>A0A8H3IY60</accession>
<organism evidence="7 8">
    <name type="scientific">Heterodermia speciosa</name>
    <dbReference type="NCBI Taxonomy" id="116794"/>
    <lineage>
        <taxon>Eukaryota</taxon>
        <taxon>Fungi</taxon>
        <taxon>Dikarya</taxon>
        <taxon>Ascomycota</taxon>
        <taxon>Pezizomycotina</taxon>
        <taxon>Lecanoromycetes</taxon>
        <taxon>OSLEUM clade</taxon>
        <taxon>Lecanoromycetidae</taxon>
        <taxon>Caliciales</taxon>
        <taxon>Physciaceae</taxon>
        <taxon>Heterodermia</taxon>
    </lineage>
</organism>
<dbReference type="InterPro" id="IPR000504">
    <property type="entry name" value="RRM_dom"/>
</dbReference>
<dbReference type="GO" id="GO:0005730">
    <property type="term" value="C:nucleolus"/>
    <property type="evidence" value="ECO:0007669"/>
    <property type="project" value="UniProtKB-SubCell"/>
</dbReference>
<feature type="compositionally biased region" description="Basic and acidic residues" evidence="5">
    <location>
        <begin position="837"/>
        <end position="847"/>
    </location>
</feature>
<proteinExistence type="predicted"/>
<feature type="compositionally biased region" description="Basic and acidic residues" evidence="5">
    <location>
        <begin position="194"/>
        <end position="210"/>
    </location>
</feature>
<feature type="compositionally biased region" description="Basic and acidic residues" evidence="5">
    <location>
        <begin position="67"/>
        <end position="96"/>
    </location>
</feature>
<feature type="region of interest" description="Disordered" evidence="5">
    <location>
        <begin position="1"/>
        <end position="395"/>
    </location>
</feature>
<dbReference type="CDD" id="cd12307">
    <property type="entry name" value="RRM_NIFK_like"/>
    <property type="match status" value="1"/>
</dbReference>
<evidence type="ECO:0000259" key="6">
    <source>
        <dbReference type="PROSITE" id="PS50102"/>
    </source>
</evidence>
<dbReference type="PROSITE" id="PS50102">
    <property type="entry name" value="RRM"/>
    <property type="match status" value="1"/>
</dbReference>
<feature type="compositionally biased region" description="Basic and acidic residues" evidence="5">
    <location>
        <begin position="45"/>
        <end position="57"/>
    </location>
</feature>
<dbReference type="GO" id="GO:0003723">
    <property type="term" value="F:RNA binding"/>
    <property type="evidence" value="ECO:0007669"/>
    <property type="project" value="UniProtKB-UniRule"/>
</dbReference>
<dbReference type="EMBL" id="CAJPDS010000061">
    <property type="protein sequence ID" value="CAF9932004.1"/>
    <property type="molecule type" value="Genomic_DNA"/>
</dbReference>
<evidence type="ECO:0000313" key="8">
    <source>
        <dbReference type="Proteomes" id="UP000664521"/>
    </source>
</evidence>
<feature type="compositionally biased region" description="Basic and acidic residues" evidence="5">
    <location>
        <begin position="18"/>
        <end position="35"/>
    </location>
</feature>
<reference evidence="7" key="1">
    <citation type="submission" date="2021-03" db="EMBL/GenBank/DDBJ databases">
        <authorList>
            <person name="Tagirdzhanova G."/>
        </authorList>
    </citation>
    <scope>NUCLEOTIDE SEQUENCE</scope>
</reference>
<dbReference type="Pfam" id="PF00076">
    <property type="entry name" value="RRM_1"/>
    <property type="match status" value="1"/>
</dbReference>
<evidence type="ECO:0000256" key="4">
    <source>
        <dbReference type="PROSITE-ProRule" id="PRU00176"/>
    </source>
</evidence>
<feature type="compositionally biased region" description="Low complexity" evidence="5">
    <location>
        <begin position="385"/>
        <end position="395"/>
    </location>
</feature>
<dbReference type="SUPFAM" id="SSF54928">
    <property type="entry name" value="RNA-binding domain, RBD"/>
    <property type="match status" value="1"/>
</dbReference>
<keyword evidence="8" id="KW-1185">Reference proteome</keyword>
<dbReference type="Gene3D" id="3.30.70.330">
    <property type="match status" value="1"/>
</dbReference>
<feature type="region of interest" description="Disordered" evidence="5">
    <location>
        <begin position="621"/>
        <end position="644"/>
    </location>
</feature>
<comment type="subcellular location">
    <subcellularLocation>
        <location evidence="1">Nucleus</location>
        <location evidence="1">Nucleolus</location>
    </subcellularLocation>
</comment>
<evidence type="ECO:0000256" key="3">
    <source>
        <dbReference type="ARBA" id="ARBA00023242"/>
    </source>
</evidence>
<feature type="compositionally biased region" description="Basic and acidic residues" evidence="5">
    <location>
        <begin position="355"/>
        <end position="366"/>
    </location>
</feature>
<dbReference type="InterPro" id="IPR012677">
    <property type="entry name" value="Nucleotide-bd_a/b_plait_sf"/>
</dbReference>
<feature type="domain" description="RRM" evidence="6">
    <location>
        <begin position="512"/>
        <end position="590"/>
    </location>
</feature>
<feature type="compositionally biased region" description="Basic residues" evidence="5">
    <location>
        <begin position="1"/>
        <end position="10"/>
    </location>
</feature>
<feature type="compositionally biased region" description="Acidic residues" evidence="5">
    <location>
        <begin position="467"/>
        <end position="480"/>
    </location>
</feature>
<feature type="region of interest" description="Disordered" evidence="5">
    <location>
        <begin position="833"/>
        <end position="883"/>
    </location>
</feature>
<protein>
    <recommendedName>
        <fullName evidence="6">RRM domain-containing protein</fullName>
    </recommendedName>
</protein>
<feature type="compositionally biased region" description="Low complexity" evidence="5">
    <location>
        <begin position="862"/>
        <end position="875"/>
    </location>
</feature>
<dbReference type="OrthoDB" id="21467at2759"/>
<evidence type="ECO:0000256" key="5">
    <source>
        <dbReference type="SAM" id="MobiDB-lite"/>
    </source>
</evidence>
<name>A0A8H3IY60_9LECA</name>
<dbReference type="Proteomes" id="UP000664521">
    <property type="component" value="Unassembled WGS sequence"/>
</dbReference>